<dbReference type="AlphaFoldDB" id="A0A348HBG7"/>
<keyword evidence="4 6" id="KW-1133">Transmembrane helix</keyword>
<dbReference type="KEGG" id="zpl:ZBT109_0171"/>
<evidence type="ECO:0000256" key="2">
    <source>
        <dbReference type="ARBA" id="ARBA00022475"/>
    </source>
</evidence>
<organism evidence="8 9">
    <name type="scientific">Zymobacter palmae</name>
    <dbReference type="NCBI Taxonomy" id="33074"/>
    <lineage>
        <taxon>Bacteria</taxon>
        <taxon>Pseudomonadati</taxon>
        <taxon>Pseudomonadota</taxon>
        <taxon>Gammaproteobacteria</taxon>
        <taxon>Oceanospirillales</taxon>
        <taxon>Halomonadaceae</taxon>
        <taxon>Zymobacter group</taxon>
        <taxon>Zymobacter</taxon>
    </lineage>
</organism>
<reference evidence="8 9" key="1">
    <citation type="submission" date="2018-09" db="EMBL/GenBank/DDBJ databases">
        <title>Zymobacter palmae IAM14233 (=T109) whole genome analysis.</title>
        <authorList>
            <person name="Yanase H."/>
        </authorList>
    </citation>
    <scope>NUCLEOTIDE SEQUENCE [LARGE SCALE GENOMIC DNA]</scope>
    <source>
        <strain evidence="8 9">IAM14233</strain>
    </source>
</reference>
<dbReference type="Proteomes" id="UP000267342">
    <property type="component" value="Chromosome"/>
</dbReference>
<feature type="transmembrane region" description="Helical" evidence="6">
    <location>
        <begin position="120"/>
        <end position="138"/>
    </location>
</feature>
<dbReference type="STRING" id="1123510.GCA_000620025_00256"/>
<name>A0A348HBG7_9GAMM</name>
<gene>
    <name evidence="8" type="ORF">ZBT109_0171</name>
</gene>
<dbReference type="InterPro" id="IPR010432">
    <property type="entry name" value="RDD"/>
</dbReference>
<dbReference type="RefSeq" id="WP_051523654.1">
    <property type="nucleotide sequence ID" value="NZ_AP018933.1"/>
</dbReference>
<keyword evidence="3 6" id="KW-0812">Transmembrane</keyword>
<proteinExistence type="predicted"/>
<evidence type="ECO:0000256" key="6">
    <source>
        <dbReference type="SAM" id="Phobius"/>
    </source>
</evidence>
<keyword evidence="2" id="KW-1003">Cell membrane</keyword>
<comment type="subcellular location">
    <subcellularLocation>
        <location evidence="1">Cell membrane</location>
        <topology evidence="1">Multi-pass membrane protein</topology>
    </subcellularLocation>
</comment>
<evidence type="ECO:0000256" key="4">
    <source>
        <dbReference type="ARBA" id="ARBA00022989"/>
    </source>
</evidence>
<evidence type="ECO:0000256" key="5">
    <source>
        <dbReference type="ARBA" id="ARBA00023136"/>
    </source>
</evidence>
<keyword evidence="5 6" id="KW-0472">Membrane</keyword>
<dbReference type="PANTHER" id="PTHR36115">
    <property type="entry name" value="PROLINE-RICH ANTIGEN HOMOLOG-RELATED"/>
    <property type="match status" value="1"/>
</dbReference>
<evidence type="ECO:0000256" key="3">
    <source>
        <dbReference type="ARBA" id="ARBA00022692"/>
    </source>
</evidence>
<dbReference type="GO" id="GO:0005886">
    <property type="term" value="C:plasma membrane"/>
    <property type="evidence" value="ECO:0007669"/>
    <property type="project" value="UniProtKB-SubCell"/>
</dbReference>
<dbReference type="PANTHER" id="PTHR36115:SF9">
    <property type="entry name" value="LMO1584 PROTEIN"/>
    <property type="match status" value="1"/>
</dbReference>
<evidence type="ECO:0000259" key="7">
    <source>
        <dbReference type="Pfam" id="PF06271"/>
    </source>
</evidence>
<evidence type="ECO:0000256" key="1">
    <source>
        <dbReference type="ARBA" id="ARBA00004651"/>
    </source>
</evidence>
<feature type="transmembrane region" description="Helical" evidence="6">
    <location>
        <begin position="12"/>
        <end position="32"/>
    </location>
</feature>
<keyword evidence="9" id="KW-1185">Reference proteome</keyword>
<protein>
    <submittedName>
        <fullName evidence="8">Predicted membrane protein/domain</fullName>
    </submittedName>
</protein>
<dbReference type="EMBL" id="AP018933">
    <property type="protein sequence ID" value="BBG28969.1"/>
    <property type="molecule type" value="Genomic_DNA"/>
</dbReference>
<accession>A0A348HBG7</accession>
<dbReference type="InterPro" id="IPR051791">
    <property type="entry name" value="Pra-immunoreactive"/>
</dbReference>
<sequence length="175" mass="19624">MIPAGFWKRLAARLIDMLIISVLTIPIVIFYMPRLEPFLLTYQQALASADIEYAQRAFSALTSEMVSALSPTMLVVETLYFSLQEASRYQATLGKRVLGIKVVNRNGERVSLLQSVARTLAKYVSGFIFCIGYLMAAFTRRKQALHDLVTDSFVVNNDKNRQAADADNRTSTFVS</sequence>
<feature type="domain" description="RDD" evidence="7">
    <location>
        <begin position="3"/>
        <end position="150"/>
    </location>
</feature>
<evidence type="ECO:0000313" key="9">
    <source>
        <dbReference type="Proteomes" id="UP000267342"/>
    </source>
</evidence>
<evidence type="ECO:0000313" key="8">
    <source>
        <dbReference type="EMBL" id="BBG28969.1"/>
    </source>
</evidence>
<dbReference type="Pfam" id="PF06271">
    <property type="entry name" value="RDD"/>
    <property type="match status" value="1"/>
</dbReference>